<dbReference type="GO" id="GO:0005737">
    <property type="term" value="C:cytoplasm"/>
    <property type="evidence" value="ECO:0007669"/>
    <property type="project" value="TreeGrafter"/>
</dbReference>
<sequence length="3268" mass="366043">MDHNNINNMTAQEKREALAKILKSKVAAKSVYPLSSEQLSMWFQQNLDLTSTAFNIALAFCLHGKLNRQAVVSAVNEIVARHDTLRSVILMKNDLPVQKVQDKKDVEIKISKADFRAEGDWQEKVLALSAKQSQQPFNFAKGPLYRFELVQIEEELNVLLFTVHHIIFDGWSIGVFLKEFSDLYVSYTEGTTPKLEVLPKSFGDFVRRQRKRSTDAVVEEQLKYWQSRLSDIEPTLELPTDHARPSIVSTQGAIVELPIDRELTSKLDSLGKRHEATFFMTMLATFYVLLGKLSGQKDIVLGVATANRSEQDSWGLLGLFSNVLPMRASFGEDPSFLSFLNKVKHHCLSDYDNADVAIASIVEAVNPDRDPSRNILFQAGFDFQNTPWPTGKVTQYVTLLSGDNGASKLDLNLNVSKLVDRLVVAFEYNSSLFSQDTMQSFASCYEQLLKSIVENPNKKLSQFDIISDTGRAKVLESARGESALPRSQNSVYELVYASISRSPTKTAIVSGDDSITYAQLDLRINQLSQQLQANGVRQHDRVGLYFERSVDYIASLFAVWKLGACYVPLDPKLPFTRIDFIIKDAGISQVLTNHELSLKLQQQEMPCAWLVADEGQESGLSSQEQIFNTRPEDLAYIIYTSGTTGTPKGVMIPHSCLCHYAHNATEKFSLNSEDKVLQFSSISFDTSCEEIFPSLISGASLYLRNEEMIATMDRFLDEVDRNKLTVINLPTSFWNELVAYLSDESVARKLPAAVKLVIIGGEAAPLHLVNKWLEMFGKSVRLLNTYGPTETTVSATTAELSELAVAGQSLDRVPIGLPNAGMYVYILDESNQVLPHGLYGEIVIGGPTVGKGYWNRTELTAEKFIDNPFNKDCSFKLYKTGDYGRYLNNGQIEYRGRVDNQIKFRGYRIETSEIEVILLQHPAITHCAVLLLEGEASRLVAYIAHRSKEDSESLRAWMSAHCPEYMIPTQFVFLDSMPLNTSNKIDRQKLITTTPEMGQESEQLTPPRNSQESTLLGIWCDVLGHKQIDINANFFKLGGHSLLITKMLSRIKQLMSIQLPLSSVFVAPTVALLSEYITEHRRKSDGDEVQLPLQRVDRSKDGYQLSFAQRRLWFIDQLNGSSLQYQIPQFIKITGEFDEAIAEVAFQRIIERHESLRTVYQFDEETREVYQSVLNGSDFKLTKVNLLDMPQANRQKAIDEVIAQDLNKPFALDRDLMFRATAIRTEKDQVILVTNSHHIASDGWSLGIIYAEFIQQYQSVQEGKVDEILPLPIQYIDYAHWQNKLLSGKDTNKQLAYWQNKLNNIPVVHELPLDYERPALQTFNGDSVEFFINKATLEQLKKLAVDNQMTLYMVLYAAFSILISRYSNKSDVVIGTPNANRSQKELEAMVGLFVDTLVLRVDCDSKKSTQDFFQEVKSTVLDAHLNKDIPFEMIVEHLNPVRSTQYSPVIQIMFGLNLATNTTSSNEGFSFERYEETDVSHSTAQFDLSLDANEVHDGVSFNFEYNTDLFSCETITRMSEHYQNILNCLLGSAESLLDIKMLSDTEEQNLSKCLKGSLLTTDKTSSVCQLFEKIAMDKPDSKAVVYQGETVSYKEVNDKSNQLARYLISTNETGNEVLVGVCLEPSIDWVITVLAIFKAGGVYFPIEANQPEQRKSKLLRRAAPNLLVVHEKTADDFTNNDTCRTLNFNLIEKEVEAESVSNLENSKKDLEQLAYVIFTSGSTGEPKGVMVEHKALAMHITGMVEQYQITNSDRILSFSSIGFDPSLEQLFMALASGACCHIYDKSGMVKSQIDPLNYIFDESITVADLPPALLMQTLTEGEWSNIIRQSQLRLMFVGGEAVPKALVEQWYAQQFSCLLINAYGPTEGVITAISGAMSDRVTLGEFGPNRNGYIFDSELRPVPLGVVGELYIGGGCLARGYYQNTELTSANFIDNPNNTQVQERLYRTGDLVRQTADGALHYVGRVDDQVQLNGIRVELSEVEYNLTQLEWITSAAVILMRTDNASTDGKGLVAYICSEASDLNSHELTEQVRMQLKGSIPNYMIPAIVIAVPSLPINSNGKVDKMALPDPSGFKVSIDANLPLSDSEQSLAEIWGKLLNISVEEIKQDSDFFMLGGHSLLSLRLIGEIRSTFNVEISIIDIFESSSLKEMADKIINSGCKPIRSPITPRAEKYERIPTSFSQQRLWFIDRFEGGSAQFNMPSAFKLKGSFNYEVAEKSFRELINRHEILRTVYVDSNYGVEQKVISNQCFEFYRQDLSFLPAEKQQELIKSAIEDDIQYEFNLAEDLMIKVTILTCSSVDTVILINVHHIAADGWSLDLIFNEFVNNYNALLSNDFHQLPPLEIQYVDFAIWQRSWLESAEYFEQLDYWKKALIDLPPVHCLPLDRERPDSQSFNGDSHRFALDEKISKDLIAFAQKNNITLFMLVHGLLAILLAKHSGQKDIVIGTPVANRAQKELEPMVGCFINTLVLRTQIEERASVREYFQSVKSVNLNALKHQDISFEHLVEQINPVRDVRYSPLFQILLNLESKVHSHQVRMTGVEVENINDASVNAKYDLSLNVTQEEKLVFDFEYNTDLFDRDTVIRFGLHLDSLAKSVLNFSEGKLSDLVMLTSAEQYDLISTLNSAKSEIDTNQSIISLLSAQLAKTPDHIAAEFNDTAVTYSELHERVEQTAILLRSKGVQKGDLVGLYIDRGINMLVGLLGILKAGAAYVPLDPKFTKKRIEYIIQDSGLRVTLTSLLSEDYQWLAESSEVIHIEDSINSEYQPNDINQARAEEPSASDLAYLIYTSGSTGKPKAVAIEHGNATAMIHWASKSYTQDELKSVLASTALSFDLSVFELLVPICNGGSVCIVTDALSLIDAPYDHITLINTVPSVGRALYEHNALPKSVKVINLAGEALPPVLLRDLLALEGERRVCNLYGPSEATTYSTWASFDKATENTVPVGKPINGTQVYITDIFGQLAPKGSIGELYISGLGVARGYYNRPNLTHQSFTVDRFNRKYSQAMYKTGDLVCWSKDGQLEFKGRNDDQIKFNGFRIEAGEIVFQLEKHAHVVSAVVVKKNVSKLDDKQQSSNVLLVAYILIADHAAVSNELVIEELRTQLKDTLPSYMIPSTFVVLEELPLTLNGKVDKAALPEPNLTQSIDKLIAPSTVTEKFLADAWKAALGVDAIGIDQDFFALGGHSLLAVNMLSELANKLQLEIPLKSFFAKPTIEGLSSELILLCGGAEIAEALVEAYLHIANLSDADVNSLITHHGEEENISPNSVVK</sequence>
<dbReference type="InterPro" id="IPR045851">
    <property type="entry name" value="AMP-bd_C_sf"/>
</dbReference>
<dbReference type="PANTHER" id="PTHR45527:SF1">
    <property type="entry name" value="FATTY ACID SYNTHASE"/>
    <property type="match status" value="1"/>
</dbReference>
<dbReference type="FunFam" id="3.40.50.12780:FF:000012">
    <property type="entry name" value="Non-ribosomal peptide synthetase"/>
    <property type="match status" value="1"/>
</dbReference>
<dbReference type="GO" id="GO:0003824">
    <property type="term" value="F:catalytic activity"/>
    <property type="evidence" value="ECO:0007669"/>
    <property type="project" value="InterPro"/>
</dbReference>
<dbReference type="InterPro" id="IPR020845">
    <property type="entry name" value="AMP-binding_CS"/>
</dbReference>
<dbReference type="NCBIfam" id="TIGR01733">
    <property type="entry name" value="AA-adenyl-dom"/>
    <property type="match status" value="3"/>
</dbReference>
<dbReference type="FunFam" id="3.30.300.30:FF:000015">
    <property type="entry name" value="Nonribosomal peptide synthase SidD"/>
    <property type="match status" value="2"/>
</dbReference>
<keyword evidence="3" id="KW-0597">Phosphoprotein</keyword>
<dbReference type="SUPFAM" id="SSF47336">
    <property type="entry name" value="ACP-like"/>
    <property type="match status" value="3"/>
</dbReference>
<feature type="domain" description="Carrier" evidence="4">
    <location>
        <begin position="3149"/>
        <end position="3224"/>
    </location>
</feature>
<dbReference type="InterPro" id="IPR020806">
    <property type="entry name" value="PKS_PP-bd"/>
</dbReference>
<organism evidence="5 6">
    <name type="scientific">Pseudoalteromonas rubra</name>
    <dbReference type="NCBI Taxonomy" id="43658"/>
    <lineage>
        <taxon>Bacteria</taxon>
        <taxon>Pseudomonadati</taxon>
        <taxon>Pseudomonadota</taxon>
        <taxon>Gammaproteobacteria</taxon>
        <taxon>Alteromonadales</taxon>
        <taxon>Pseudoalteromonadaceae</taxon>
        <taxon>Pseudoalteromonas</taxon>
    </lineage>
</organism>
<dbReference type="EMBL" id="CP045429">
    <property type="protein sequence ID" value="QPB84365.1"/>
    <property type="molecule type" value="Genomic_DNA"/>
</dbReference>
<dbReference type="Pfam" id="PF00668">
    <property type="entry name" value="Condensation"/>
    <property type="match status" value="3"/>
</dbReference>
<evidence type="ECO:0000259" key="4">
    <source>
        <dbReference type="PROSITE" id="PS50075"/>
    </source>
</evidence>
<name>A0A5S3UW21_9GAMM</name>
<feature type="domain" description="Carrier" evidence="4">
    <location>
        <begin position="1006"/>
        <end position="1081"/>
    </location>
</feature>
<comment type="cofactor">
    <cofactor evidence="1">
        <name>pantetheine 4'-phosphate</name>
        <dbReference type="ChEBI" id="CHEBI:47942"/>
    </cofactor>
</comment>
<dbReference type="PROSITE" id="PS00455">
    <property type="entry name" value="AMP_BINDING"/>
    <property type="match status" value="3"/>
</dbReference>
<dbReference type="FunFam" id="3.40.50.980:FF:000001">
    <property type="entry name" value="Non-ribosomal peptide synthetase"/>
    <property type="match status" value="3"/>
</dbReference>
<dbReference type="SMART" id="SM00823">
    <property type="entry name" value="PKS_PP"/>
    <property type="match status" value="3"/>
</dbReference>
<dbReference type="PROSITE" id="PS00012">
    <property type="entry name" value="PHOSPHOPANTETHEINE"/>
    <property type="match status" value="3"/>
</dbReference>
<dbReference type="InterPro" id="IPR001242">
    <property type="entry name" value="Condensation_dom"/>
</dbReference>
<dbReference type="Pfam" id="PF13193">
    <property type="entry name" value="AMP-binding_C"/>
    <property type="match status" value="1"/>
</dbReference>
<dbReference type="InterPro" id="IPR000873">
    <property type="entry name" value="AMP-dep_synth/lig_dom"/>
</dbReference>
<dbReference type="InterPro" id="IPR006162">
    <property type="entry name" value="Ppantetheine_attach_site"/>
</dbReference>
<protein>
    <submittedName>
        <fullName evidence="5">Amino acid adenylation domain-containing protein</fullName>
    </submittedName>
</protein>
<dbReference type="InterPro" id="IPR029058">
    <property type="entry name" value="AB_hydrolase_fold"/>
</dbReference>
<dbReference type="Pfam" id="PF00550">
    <property type="entry name" value="PP-binding"/>
    <property type="match status" value="3"/>
</dbReference>
<dbReference type="CDD" id="cd05930">
    <property type="entry name" value="A_NRPS"/>
    <property type="match status" value="2"/>
</dbReference>
<dbReference type="NCBIfam" id="NF003417">
    <property type="entry name" value="PRK04813.1"/>
    <property type="match status" value="3"/>
</dbReference>
<reference evidence="5 6" key="1">
    <citation type="submission" date="2019-10" db="EMBL/GenBank/DDBJ databases">
        <title>Pseudoalteromonas rubra S4059.</title>
        <authorList>
            <person name="Paulsen S."/>
            <person name="Wang X."/>
        </authorList>
    </citation>
    <scope>NUCLEOTIDE SEQUENCE [LARGE SCALE GENOMIC DNA]</scope>
    <source>
        <strain evidence="5 6">S4059</strain>
    </source>
</reference>
<keyword evidence="2" id="KW-0596">Phosphopantetheine</keyword>
<dbReference type="SUPFAM" id="SSF56801">
    <property type="entry name" value="Acetyl-CoA synthetase-like"/>
    <property type="match status" value="3"/>
</dbReference>
<dbReference type="GO" id="GO:0043041">
    <property type="term" value="P:amino acid activation for nonribosomal peptide biosynthetic process"/>
    <property type="evidence" value="ECO:0007669"/>
    <property type="project" value="TreeGrafter"/>
</dbReference>
<evidence type="ECO:0000313" key="5">
    <source>
        <dbReference type="EMBL" id="QPB84365.1"/>
    </source>
</evidence>
<evidence type="ECO:0000256" key="1">
    <source>
        <dbReference type="ARBA" id="ARBA00001957"/>
    </source>
</evidence>
<dbReference type="Proteomes" id="UP000305729">
    <property type="component" value="Chromosome 1"/>
</dbReference>
<accession>A0A5S3UW21</accession>
<dbReference type="GO" id="GO:0031177">
    <property type="term" value="F:phosphopantetheine binding"/>
    <property type="evidence" value="ECO:0007669"/>
    <property type="project" value="InterPro"/>
</dbReference>
<dbReference type="RefSeq" id="WP_138538765.1">
    <property type="nucleotide sequence ID" value="NZ_CP045429.1"/>
</dbReference>
<evidence type="ECO:0000313" key="6">
    <source>
        <dbReference type="Proteomes" id="UP000305729"/>
    </source>
</evidence>
<proteinExistence type="predicted"/>
<dbReference type="Gene3D" id="2.30.38.10">
    <property type="entry name" value="Luciferase, Domain 3"/>
    <property type="match status" value="3"/>
</dbReference>
<dbReference type="InterPro" id="IPR025110">
    <property type="entry name" value="AMP-bd_C"/>
</dbReference>
<dbReference type="GO" id="GO:0044550">
    <property type="term" value="P:secondary metabolite biosynthetic process"/>
    <property type="evidence" value="ECO:0007669"/>
    <property type="project" value="TreeGrafter"/>
</dbReference>
<dbReference type="InterPro" id="IPR009081">
    <property type="entry name" value="PP-bd_ACP"/>
</dbReference>
<evidence type="ECO:0000256" key="3">
    <source>
        <dbReference type="ARBA" id="ARBA00022553"/>
    </source>
</evidence>
<dbReference type="SUPFAM" id="SSF52777">
    <property type="entry name" value="CoA-dependent acyltransferases"/>
    <property type="match status" value="6"/>
</dbReference>
<dbReference type="InterPro" id="IPR023213">
    <property type="entry name" value="CAT-like_dom_sf"/>
</dbReference>
<dbReference type="Gene3D" id="3.30.559.10">
    <property type="entry name" value="Chloramphenicol acetyltransferase-like domain"/>
    <property type="match status" value="3"/>
</dbReference>
<dbReference type="Gene3D" id="1.10.1200.10">
    <property type="entry name" value="ACP-like"/>
    <property type="match status" value="2"/>
</dbReference>
<dbReference type="Gene3D" id="3.40.50.980">
    <property type="match status" value="6"/>
</dbReference>
<dbReference type="Pfam" id="PF00501">
    <property type="entry name" value="AMP-binding"/>
    <property type="match status" value="3"/>
</dbReference>
<dbReference type="CDD" id="cd19531">
    <property type="entry name" value="LCL_NRPS-like"/>
    <property type="match status" value="3"/>
</dbReference>
<dbReference type="Gene3D" id="3.30.300.30">
    <property type="match status" value="3"/>
</dbReference>
<dbReference type="Gene3D" id="3.40.50.1820">
    <property type="entry name" value="alpha/beta hydrolase"/>
    <property type="match status" value="1"/>
</dbReference>
<feature type="domain" description="Carrier" evidence="4">
    <location>
        <begin position="2082"/>
        <end position="2159"/>
    </location>
</feature>
<dbReference type="InterPro" id="IPR010071">
    <property type="entry name" value="AA_adenyl_dom"/>
</dbReference>
<dbReference type="PROSITE" id="PS50075">
    <property type="entry name" value="CARRIER"/>
    <property type="match status" value="3"/>
</dbReference>
<evidence type="ECO:0000256" key="2">
    <source>
        <dbReference type="ARBA" id="ARBA00022450"/>
    </source>
</evidence>
<gene>
    <name evidence="5" type="ORF">CWC22_015775</name>
</gene>
<dbReference type="Gene3D" id="3.30.559.30">
    <property type="entry name" value="Nonribosomal peptide synthetase, condensation domain"/>
    <property type="match status" value="3"/>
</dbReference>
<dbReference type="InterPro" id="IPR036736">
    <property type="entry name" value="ACP-like_sf"/>
</dbReference>
<dbReference type="PANTHER" id="PTHR45527">
    <property type="entry name" value="NONRIBOSOMAL PEPTIDE SYNTHETASE"/>
    <property type="match status" value="1"/>
</dbReference>